<gene>
    <name evidence="2" type="ORF">VSS16_12065</name>
</gene>
<reference evidence="2 3" key="1">
    <citation type="submission" date="2024-01" db="EMBL/GenBank/DDBJ databases">
        <title>Genome mining of biosynthetic gene clusters to explore secondary metabolites of Streptomyces sp.</title>
        <authorList>
            <person name="Baig A."/>
            <person name="Ajitkumar Shintre N."/>
            <person name="Kumar H."/>
            <person name="Anbarasu A."/>
            <person name="Ramaiah S."/>
        </authorList>
    </citation>
    <scope>NUCLEOTIDE SEQUENCE [LARGE SCALE GENOMIC DNA]</scope>
    <source>
        <strain evidence="2 3">A57</strain>
    </source>
</reference>
<sequence>MNPTAKASRFLLAALATGTALLTTAASAQAGPADFSFSFTPEKYSRLPFGTAKADAWEQLGGALSRPGSADGWCEDFGRSVTCWTTSSDYAPYGTFSFTEDGKLWKKHHEGLYEPTAPSIRLAHYNQVRIGMTETQLWSVVPRDSCVLQDEGYPNWPATDGRTEMYWCDASTGLFPPNARFYLTDGTVTAKYQRSLT</sequence>
<evidence type="ECO:0000256" key="1">
    <source>
        <dbReference type="SAM" id="SignalP"/>
    </source>
</evidence>
<keyword evidence="3" id="KW-1185">Reference proteome</keyword>
<dbReference type="InterPro" id="IPR009099">
    <property type="entry name" value="Beta-lactamas_inhib"/>
</dbReference>
<feature type="chain" id="PRO_5047380266" evidence="1">
    <location>
        <begin position="31"/>
        <end position="197"/>
    </location>
</feature>
<dbReference type="Pfam" id="PF07467">
    <property type="entry name" value="BLIP"/>
    <property type="match status" value="1"/>
</dbReference>
<evidence type="ECO:0000313" key="2">
    <source>
        <dbReference type="EMBL" id="MFB8773460.1"/>
    </source>
</evidence>
<feature type="signal peptide" evidence="1">
    <location>
        <begin position="1"/>
        <end position="30"/>
    </location>
</feature>
<organism evidence="2 3">
    <name type="scientific">Streptomyces broussonetiae</name>
    <dbReference type="NCBI Taxonomy" id="2686304"/>
    <lineage>
        <taxon>Bacteria</taxon>
        <taxon>Bacillati</taxon>
        <taxon>Actinomycetota</taxon>
        <taxon>Actinomycetes</taxon>
        <taxon>Kitasatosporales</taxon>
        <taxon>Streptomycetaceae</taxon>
        <taxon>Streptomyces</taxon>
    </lineage>
</organism>
<proteinExistence type="predicted"/>
<accession>A0ABV5E9H2</accession>
<comment type="caution">
    <text evidence="2">The sequence shown here is derived from an EMBL/GenBank/DDBJ whole genome shotgun (WGS) entry which is preliminary data.</text>
</comment>
<dbReference type="InterPro" id="IPR024221">
    <property type="entry name" value="BLIP_dom_sf"/>
</dbReference>
<dbReference type="EMBL" id="JAYMRP010000008">
    <property type="protein sequence ID" value="MFB8773460.1"/>
    <property type="molecule type" value="Genomic_DNA"/>
</dbReference>
<name>A0ABV5E9H2_9ACTN</name>
<evidence type="ECO:0000313" key="3">
    <source>
        <dbReference type="Proteomes" id="UP001585080"/>
    </source>
</evidence>
<dbReference type="Proteomes" id="UP001585080">
    <property type="component" value="Unassembled WGS sequence"/>
</dbReference>
<dbReference type="RefSeq" id="WP_376732305.1">
    <property type="nucleotide sequence ID" value="NZ_JAYMRP010000008.1"/>
</dbReference>
<dbReference type="Gene3D" id="3.10.450.730">
    <property type="entry name" value="BLIP domain"/>
    <property type="match status" value="1"/>
</dbReference>
<dbReference type="SUPFAM" id="SSF55648">
    <property type="entry name" value="beta-lactamase-inhibitor protein, BLIP"/>
    <property type="match status" value="1"/>
</dbReference>
<keyword evidence="1" id="KW-0732">Signal</keyword>
<protein>
    <submittedName>
        <fullName evidence="2">BLIP family protein</fullName>
    </submittedName>
</protein>